<dbReference type="PANTHER" id="PTHR33908">
    <property type="entry name" value="MANNOSYLTRANSFERASE YKCB-RELATED"/>
    <property type="match status" value="1"/>
</dbReference>
<keyword evidence="10" id="KW-1185">Reference proteome</keyword>
<dbReference type="InterPro" id="IPR050297">
    <property type="entry name" value="LipidA_mod_glycosyltrf_83"/>
</dbReference>
<evidence type="ECO:0000256" key="7">
    <source>
        <dbReference type="ARBA" id="ARBA00023136"/>
    </source>
</evidence>
<evidence type="ECO:0008006" key="11">
    <source>
        <dbReference type="Google" id="ProtNLM"/>
    </source>
</evidence>
<keyword evidence="4" id="KW-0808">Transferase</keyword>
<evidence type="ECO:0000256" key="8">
    <source>
        <dbReference type="SAM" id="Phobius"/>
    </source>
</evidence>
<feature type="transmembrane region" description="Helical" evidence="8">
    <location>
        <begin position="395"/>
        <end position="412"/>
    </location>
</feature>
<dbReference type="OrthoDB" id="6052932at2"/>
<evidence type="ECO:0000256" key="2">
    <source>
        <dbReference type="ARBA" id="ARBA00022475"/>
    </source>
</evidence>
<reference evidence="9 10" key="1">
    <citation type="submission" date="2016-11" db="EMBL/GenBank/DDBJ databases">
        <authorList>
            <person name="Jaros S."/>
            <person name="Januszkiewicz K."/>
            <person name="Wedrychowicz H."/>
        </authorList>
    </citation>
    <scope>NUCLEOTIDE SEQUENCE [LARGE SCALE GENOMIC DNA]</scope>
    <source>
        <strain evidence="9 10">DSM 17459</strain>
    </source>
</reference>
<dbReference type="GO" id="GO:0016763">
    <property type="term" value="F:pentosyltransferase activity"/>
    <property type="evidence" value="ECO:0007669"/>
    <property type="project" value="TreeGrafter"/>
</dbReference>
<keyword evidence="2" id="KW-1003">Cell membrane</keyword>
<dbReference type="RefSeq" id="WP_072853700.1">
    <property type="nucleotide sequence ID" value="NZ_FQVI01000021.1"/>
</dbReference>
<feature type="transmembrane region" description="Helical" evidence="8">
    <location>
        <begin position="363"/>
        <end position="383"/>
    </location>
</feature>
<keyword evidence="7 8" id="KW-0472">Membrane</keyword>
<dbReference type="EMBL" id="FQVI01000021">
    <property type="protein sequence ID" value="SHF32183.1"/>
    <property type="molecule type" value="Genomic_DNA"/>
</dbReference>
<sequence>MLQNFNDEQKKRICRLLEIAFLAFLFVFYFMWAYHQPFNSAPDEKMRYDIPQYIYEHGALPHGGDPEIRDENWGISYAFNPILSYIFSALFMKITSFFTTAPFALLMAARTVSVFWGVITAYFVIKISKKLLPIAYRGLFIVLITLLPQMAYLSSYVNTDAMAVTSSAIIIYMWILGLETNWNKKSCIGLAVGLALCSLSYYNAYGYILCSIFLFLISTLCMGEKKLNYSFMLKRGLLIAGIALLLAGWWFVRSYIIYDGDILGMSTSKKYSELYAADAFKPSNRVTYKSGGYSIIGMLFNKGGWIETTKFSFIGCFGYMERYLGVRTYDRYIYLIAAGGLGVLLSFVKLFQPYKNKQWIKRNVLNIILAIAMVIPVLLTIYYAYASDYQAQGRYVMPMIIPLMYFTMVGLKKILDYFVKAERVWIITNVYAIILFITVIRTYTNVFLTMFQ</sequence>
<evidence type="ECO:0000256" key="6">
    <source>
        <dbReference type="ARBA" id="ARBA00022989"/>
    </source>
</evidence>
<feature type="transmembrane region" description="Helical" evidence="8">
    <location>
        <begin position="131"/>
        <end position="148"/>
    </location>
</feature>
<keyword evidence="3" id="KW-0328">Glycosyltransferase</keyword>
<evidence type="ECO:0000313" key="10">
    <source>
        <dbReference type="Proteomes" id="UP000184245"/>
    </source>
</evidence>
<evidence type="ECO:0000256" key="4">
    <source>
        <dbReference type="ARBA" id="ARBA00022679"/>
    </source>
</evidence>
<feature type="transmembrane region" description="Helical" evidence="8">
    <location>
        <begin position="155"/>
        <end position="175"/>
    </location>
</feature>
<evidence type="ECO:0000256" key="3">
    <source>
        <dbReference type="ARBA" id="ARBA00022676"/>
    </source>
</evidence>
<dbReference type="STRING" id="1122155.SAMN02745158_03289"/>
<organism evidence="9 10">
    <name type="scientific">Lactonifactor longoviformis DSM 17459</name>
    <dbReference type="NCBI Taxonomy" id="1122155"/>
    <lineage>
        <taxon>Bacteria</taxon>
        <taxon>Bacillati</taxon>
        <taxon>Bacillota</taxon>
        <taxon>Clostridia</taxon>
        <taxon>Eubacteriales</taxon>
        <taxon>Clostridiaceae</taxon>
        <taxon>Lactonifactor</taxon>
    </lineage>
</organism>
<feature type="transmembrane region" description="Helical" evidence="8">
    <location>
        <begin position="12"/>
        <end position="32"/>
    </location>
</feature>
<dbReference type="PANTHER" id="PTHR33908:SF11">
    <property type="entry name" value="MEMBRANE PROTEIN"/>
    <property type="match status" value="1"/>
</dbReference>
<protein>
    <recommendedName>
        <fullName evidence="11">Dolichyl-phosphate-mannose-protein mannosyltransferase</fullName>
    </recommendedName>
</protein>
<proteinExistence type="predicted"/>
<gene>
    <name evidence="9" type="ORF">SAMN02745158_03289</name>
</gene>
<feature type="transmembrane region" description="Helical" evidence="8">
    <location>
        <begin position="424"/>
        <end position="443"/>
    </location>
</feature>
<evidence type="ECO:0000256" key="1">
    <source>
        <dbReference type="ARBA" id="ARBA00004651"/>
    </source>
</evidence>
<feature type="transmembrane region" description="Helical" evidence="8">
    <location>
        <begin position="332"/>
        <end position="351"/>
    </location>
</feature>
<dbReference type="Proteomes" id="UP000184245">
    <property type="component" value="Unassembled WGS sequence"/>
</dbReference>
<evidence type="ECO:0000256" key="5">
    <source>
        <dbReference type="ARBA" id="ARBA00022692"/>
    </source>
</evidence>
<dbReference type="GO" id="GO:0009103">
    <property type="term" value="P:lipopolysaccharide biosynthetic process"/>
    <property type="evidence" value="ECO:0007669"/>
    <property type="project" value="UniProtKB-ARBA"/>
</dbReference>
<keyword evidence="6 8" id="KW-1133">Transmembrane helix</keyword>
<accession>A0A1M5APK3</accession>
<feature type="transmembrane region" description="Helical" evidence="8">
    <location>
        <begin position="103"/>
        <end position="125"/>
    </location>
</feature>
<name>A0A1M5APK3_9CLOT</name>
<feature type="transmembrane region" description="Helical" evidence="8">
    <location>
        <begin position="204"/>
        <end position="223"/>
    </location>
</feature>
<comment type="subcellular location">
    <subcellularLocation>
        <location evidence="1">Cell membrane</location>
        <topology evidence="1">Multi-pass membrane protein</topology>
    </subcellularLocation>
</comment>
<feature type="transmembrane region" description="Helical" evidence="8">
    <location>
        <begin position="235"/>
        <end position="258"/>
    </location>
</feature>
<dbReference type="GO" id="GO:0005886">
    <property type="term" value="C:plasma membrane"/>
    <property type="evidence" value="ECO:0007669"/>
    <property type="project" value="UniProtKB-SubCell"/>
</dbReference>
<keyword evidence="5 8" id="KW-0812">Transmembrane</keyword>
<evidence type="ECO:0000313" key="9">
    <source>
        <dbReference type="EMBL" id="SHF32183.1"/>
    </source>
</evidence>
<dbReference type="AlphaFoldDB" id="A0A1M5APK3"/>